<organism evidence="12 13">
    <name type="scientific">Spiribacter salinus</name>
    <dbReference type="NCBI Taxonomy" id="1335746"/>
    <lineage>
        <taxon>Bacteria</taxon>
        <taxon>Pseudomonadati</taxon>
        <taxon>Pseudomonadota</taxon>
        <taxon>Gammaproteobacteria</taxon>
        <taxon>Chromatiales</taxon>
        <taxon>Ectothiorhodospiraceae</taxon>
        <taxon>Spiribacter</taxon>
    </lineage>
</organism>
<gene>
    <name evidence="12" type="primary">torR</name>
    <name evidence="12" type="ORF">FKY71_10100</name>
</gene>
<proteinExistence type="predicted"/>
<dbReference type="Pfam" id="PF00486">
    <property type="entry name" value="Trans_reg_C"/>
    <property type="match status" value="1"/>
</dbReference>
<feature type="domain" description="OmpR/PhoB-type" evidence="11">
    <location>
        <begin position="130"/>
        <end position="230"/>
    </location>
</feature>
<comment type="subcellular location">
    <subcellularLocation>
        <location evidence="1">Cytoplasm</location>
    </subcellularLocation>
</comment>
<protein>
    <submittedName>
        <fullName evidence="12">Two-component system response regulator TorR</fullName>
    </submittedName>
</protein>
<dbReference type="NCBIfam" id="NF008034">
    <property type="entry name" value="PRK10766.1"/>
    <property type="match status" value="1"/>
</dbReference>
<dbReference type="SMART" id="SM00448">
    <property type="entry name" value="REC"/>
    <property type="match status" value="1"/>
</dbReference>
<dbReference type="FunFam" id="1.10.10.10:FF:000099">
    <property type="entry name" value="Two-component system response regulator TorR"/>
    <property type="match status" value="1"/>
</dbReference>
<dbReference type="GO" id="GO:0000976">
    <property type="term" value="F:transcription cis-regulatory region binding"/>
    <property type="evidence" value="ECO:0007669"/>
    <property type="project" value="TreeGrafter"/>
</dbReference>
<dbReference type="InterPro" id="IPR036388">
    <property type="entry name" value="WH-like_DNA-bd_sf"/>
</dbReference>
<evidence type="ECO:0000256" key="1">
    <source>
        <dbReference type="ARBA" id="ARBA00004496"/>
    </source>
</evidence>
<dbReference type="GO" id="GO:0005829">
    <property type="term" value="C:cytosol"/>
    <property type="evidence" value="ECO:0007669"/>
    <property type="project" value="TreeGrafter"/>
</dbReference>
<evidence type="ECO:0000256" key="6">
    <source>
        <dbReference type="ARBA" id="ARBA00023125"/>
    </source>
</evidence>
<sequence length="236" mass="26479">MTAPYHVVVVEDDPVARTKLAGCFTEAGYRVSEAGTAEGVRTITAREGADLFLIDINLPGDDGFDLTRELRERRDVAIILVSGRTEEIDRVVGLELGADDYVTKPFSARELLARAKNVLRRVKTEVAGQADTVRFDRWTFDLVRRTLTDDAGNGAPLTRSEYQLLAAFVRNPGEVLDRDRLMQTVKHRKWDTSDRTIDVLVRRLRQKLESDPHDPTIIVTAHGEGYVFVAHVTNGY</sequence>
<dbReference type="GO" id="GO:0000156">
    <property type="term" value="F:phosphorelay response regulator activity"/>
    <property type="evidence" value="ECO:0007669"/>
    <property type="project" value="TreeGrafter"/>
</dbReference>
<dbReference type="Gene3D" id="6.10.250.690">
    <property type="match status" value="1"/>
</dbReference>
<dbReference type="Gene3D" id="3.40.50.2300">
    <property type="match status" value="1"/>
</dbReference>
<dbReference type="SUPFAM" id="SSF52172">
    <property type="entry name" value="CheY-like"/>
    <property type="match status" value="1"/>
</dbReference>
<dbReference type="InterPro" id="IPR001867">
    <property type="entry name" value="OmpR/PhoB-type_DNA-bd"/>
</dbReference>
<evidence type="ECO:0000256" key="5">
    <source>
        <dbReference type="ARBA" id="ARBA00023015"/>
    </source>
</evidence>
<comment type="caution">
    <text evidence="12">The sequence shown here is derived from an EMBL/GenBank/DDBJ whole genome shotgun (WGS) entry which is preliminary data.</text>
</comment>
<dbReference type="CDD" id="cd00383">
    <property type="entry name" value="trans_reg_C"/>
    <property type="match status" value="1"/>
</dbReference>
<evidence type="ECO:0000313" key="13">
    <source>
        <dbReference type="Proteomes" id="UP000315400"/>
    </source>
</evidence>
<feature type="DNA-binding region" description="OmpR/PhoB-type" evidence="9">
    <location>
        <begin position="130"/>
        <end position="230"/>
    </location>
</feature>
<keyword evidence="3 8" id="KW-0597">Phosphoprotein</keyword>
<keyword evidence="4" id="KW-0902">Two-component regulatory system</keyword>
<dbReference type="AlphaFoldDB" id="A0A540VSM9"/>
<keyword evidence="7" id="KW-0804">Transcription</keyword>
<dbReference type="PANTHER" id="PTHR48111">
    <property type="entry name" value="REGULATOR OF RPOS"/>
    <property type="match status" value="1"/>
</dbReference>
<dbReference type="Pfam" id="PF00072">
    <property type="entry name" value="Response_reg"/>
    <property type="match status" value="1"/>
</dbReference>
<dbReference type="GO" id="GO:0032993">
    <property type="term" value="C:protein-DNA complex"/>
    <property type="evidence" value="ECO:0007669"/>
    <property type="project" value="TreeGrafter"/>
</dbReference>
<evidence type="ECO:0000256" key="4">
    <source>
        <dbReference type="ARBA" id="ARBA00023012"/>
    </source>
</evidence>
<dbReference type="InterPro" id="IPR011006">
    <property type="entry name" value="CheY-like_superfamily"/>
</dbReference>
<dbReference type="InterPro" id="IPR001789">
    <property type="entry name" value="Sig_transdc_resp-reg_receiver"/>
</dbReference>
<keyword evidence="6 9" id="KW-0238">DNA-binding</keyword>
<evidence type="ECO:0000313" key="12">
    <source>
        <dbReference type="EMBL" id="TQE99153.1"/>
    </source>
</evidence>
<dbReference type="PROSITE" id="PS50110">
    <property type="entry name" value="RESPONSE_REGULATORY"/>
    <property type="match status" value="1"/>
</dbReference>
<evidence type="ECO:0000259" key="11">
    <source>
        <dbReference type="PROSITE" id="PS51755"/>
    </source>
</evidence>
<dbReference type="EMBL" id="VIFK01000087">
    <property type="protein sequence ID" value="TQE99153.1"/>
    <property type="molecule type" value="Genomic_DNA"/>
</dbReference>
<dbReference type="SMART" id="SM00862">
    <property type="entry name" value="Trans_reg_C"/>
    <property type="match status" value="1"/>
</dbReference>
<evidence type="ECO:0000256" key="8">
    <source>
        <dbReference type="PROSITE-ProRule" id="PRU00169"/>
    </source>
</evidence>
<evidence type="ECO:0000256" key="9">
    <source>
        <dbReference type="PROSITE-ProRule" id="PRU01091"/>
    </source>
</evidence>
<dbReference type="InterPro" id="IPR039420">
    <property type="entry name" value="WalR-like"/>
</dbReference>
<reference evidence="12 13" key="1">
    <citation type="submission" date="2019-06" db="EMBL/GenBank/DDBJ databases">
        <title>Metagenome assembled Genome of Spiribacter salinus SL48-SHIP from the microbial mat of Salt Lake 48 (Novosibirsk region, Russia).</title>
        <authorList>
            <person name="Shipova A."/>
            <person name="Rozanov A.S."/>
            <person name="Bryanskaya A.V."/>
            <person name="Peltek S.E."/>
        </authorList>
    </citation>
    <scope>NUCLEOTIDE SEQUENCE [LARGE SCALE GENOMIC DNA]</scope>
    <source>
        <strain evidence="12">SL48-SHIP-2</strain>
    </source>
</reference>
<feature type="domain" description="Response regulatory" evidence="10">
    <location>
        <begin position="6"/>
        <end position="119"/>
    </location>
</feature>
<dbReference type="Gene3D" id="1.10.10.10">
    <property type="entry name" value="Winged helix-like DNA-binding domain superfamily/Winged helix DNA-binding domain"/>
    <property type="match status" value="1"/>
</dbReference>
<dbReference type="Proteomes" id="UP000315400">
    <property type="component" value="Unassembled WGS sequence"/>
</dbReference>
<keyword evidence="5" id="KW-0805">Transcription regulation</keyword>
<name>A0A540VSM9_9GAMM</name>
<evidence type="ECO:0000256" key="3">
    <source>
        <dbReference type="ARBA" id="ARBA00022553"/>
    </source>
</evidence>
<accession>A0A540VSM9</accession>
<evidence type="ECO:0000256" key="7">
    <source>
        <dbReference type="ARBA" id="ARBA00023163"/>
    </source>
</evidence>
<evidence type="ECO:0000259" key="10">
    <source>
        <dbReference type="PROSITE" id="PS50110"/>
    </source>
</evidence>
<dbReference type="SUPFAM" id="SSF46894">
    <property type="entry name" value="C-terminal effector domain of the bipartite response regulators"/>
    <property type="match status" value="1"/>
</dbReference>
<dbReference type="GO" id="GO:0006355">
    <property type="term" value="P:regulation of DNA-templated transcription"/>
    <property type="evidence" value="ECO:0007669"/>
    <property type="project" value="InterPro"/>
</dbReference>
<evidence type="ECO:0000256" key="2">
    <source>
        <dbReference type="ARBA" id="ARBA00022490"/>
    </source>
</evidence>
<dbReference type="PROSITE" id="PS51755">
    <property type="entry name" value="OMPR_PHOB"/>
    <property type="match status" value="1"/>
</dbReference>
<feature type="modified residue" description="4-aspartylphosphate" evidence="8">
    <location>
        <position position="55"/>
    </location>
</feature>
<dbReference type="InterPro" id="IPR016032">
    <property type="entry name" value="Sig_transdc_resp-reg_C-effctor"/>
</dbReference>
<keyword evidence="2" id="KW-0963">Cytoplasm</keyword>
<dbReference type="PANTHER" id="PTHR48111:SF58">
    <property type="entry name" value="TORCAD OPERON TRANSCRIPTIONAL REGULATORY PROTEIN TORR"/>
    <property type="match status" value="1"/>
</dbReference>